<feature type="compositionally biased region" description="Polar residues" evidence="1">
    <location>
        <begin position="181"/>
        <end position="196"/>
    </location>
</feature>
<keyword evidence="2" id="KW-1185">Reference proteome</keyword>
<dbReference type="GeneID" id="111349429"/>
<gene>
    <name evidence="3" type="primary">LOC111349429</name>
</gene>
<sequence>MDEESLSRICVSAFSDSDIVEAKNLLFGAITTGSKRNITRKKDGKKQREIEDIINLLQVTHPNDRPVFVAKDLQKLPPVLFDHVDVTKLLKDLTKMRSEMEEIKSQYVSTSQLDSIKQDIAELKKFTSENSSCYSYVNTRRRGATHMIDSCDYDSSPMGLQHFPITQNNSSDQLLLPQRETVSPPTHYTSKLTDQNNHTESEDEINRIQRETNLGSHLCIDNNTEQVRAEASRKNYNNSSARCSGHTAAADAQPLSETEANKTLAQIVNEGEWTLVQKQKKKIKNRFVGNIGKAVTESKSKFKAANEQVVLYVYHVDKQVTQDDIADYVKEKADISVNIEKMIMKVPKSYDAYKISIPKLKYDIFMRDDFWPEGISYRRFIDFANKKVNNTNK</sequence>
<dbReference type="RefSeq" id="XP_022816300.1">
    <property type="nucleotide sequence ID" value="XM_022960532.1"/>
</dbReference>
<evidence type="ECO:0000256" key="1">
    <source>
        <dbReference type="SAM" id="MobiDB-lite"/>
    </source>
</evidence>
<dbReference type="KEGG" id="sliu:111349429"/>
<reference evidence="3" key="1">
    <citation type="submission" date="2025-08" db="UniProtKB">
        <authorList>
            <consortium name="RefSeq"/>
        </authorList>
    </citation>
    <scope>IDENTIFICATION</scope>
    <source>
        <strain evidence="3">Ishihara</strain>
        <tissue evidence="3">Whole body</tissue>
    </source>
</reference>
<name>A0A9J7IKK2_SPOLT</name>
<dbReference type="Proteomes" id="UP000301870">
    <property type="component" value="Chromosome 9"/>
</dbReference>
<proteinExistence type="predicted"/>
<dbReference type="AlphaFoldDB" id="A0A9J7IKK2"/>
<feature type="region of interest" description="Disordered" evidence="1">
    <location>
        <begin position="181"/>
        <end position="200"/>
    </location>
</feature>
<accession>A0A9J7IKK2</accession>
<organism evidence="2 3">
    <name type="scientific">Spodoptera litura</name>
    <name type="common">Asian cotton leafworm</name>
    <dbReference type="NCBI Taxonomy" id="69820"/>
    <lineage>
        <taxon>Eukaryota</taxon>
        <taxon>Metazoa</taxon>
        <taxon>Ecdysozoa</taxon>
        <taxon>Arthropoda</taxon>
        <taxon>Hexapoda</taxon>
        <taxon>Insecta</taxon>
        <taxon>Pterygota</taxon>
        <taxon>Neoptera</taxon>
        <taxon>Endopterygota</taxon>
        <taxon>Lepidoptera</taxon>
        <taxon>Glossata</taxon>
        <taxon>Ditrysia</taxon>
        <taxon>Noctuoidea</taxon>
        <taxon>Noctuidae</taxon>
        <taxon>Amphipyrinae</taxon>
        <taxon>Spodoptera</taxon>
    </lineage>
</organism>
<feature type="region of interest" description="Disordered" evidence="1">
    <location>
        <begin position="230"/>
        <end position="255"/>
    </location>
</feature>
<evidence type="ECO:0000313" key="3">
    <source>
        <dbReference type="RefSeq" id="XP_022816300.1"/>
    </source>
</evidence>
<protein>
    <submittedName>
        <fullName evidence="3">Uncharacterized protein LOC111349429</fullName>
    </submittedName>
</protein>
<dbReference type="OrthoDB" id="7477592at2759"/>
<evidence type="ECO:0000313" key="2">
    <source>
        <dbReference type="Proteomes" id="UP000301870"/>
    </source>
</evidence>